<dbReference type="Proteomes" id="UP000240010">
    <property type="component" value="Unassembled WGS sequence"/>
</dbReference>
<proteinExistence type="predicted"/>
<evidence type="ECO:0000313" key="2">
    <source>
        <dbReference type="Proteomes" id="UP000240010"/>
    </source>
</evidence>
<dbReference type="EMBL" id="PTIZ01000002">
    <property type="protein sequence ID" value="PPK77282.1"/>
    <property type="molecule type" value="Genomic_DNA"/>
</dbReference>
<sequence>MILRKFPHLYLSVVILFFCSIFPVFSQENSISVTFKNNSNNILQCGIFEQDDYVPFINLDGKQDRHFDNFTVGSKVRCSIAIDGRSSTVLTYFDVTSAGVHELLIDKVPCPSCREKGGQDWRWATIIVSPDGHANYNRLK</sequence>
<protein>
    <submittedName>
        <fullName evidence="1">Uncharacterized protein</fullName>
    </submittedName>
</protein>
<organism evidence="1 2">
    <name type="scientific">Methylobacter tundripaludum</name>
    <dbReference type="NCBI Taxonomy" id="173365"/>
    <lineage>
        <taxon>Bacteria</taxon>
        <taxon>Pseudomonadati</taxon>
        <taxon>Pseudomonadota</taxon>
        <taxon>Gammaproteobacteria</taxon>
        <taxon>Methylococcales</taxon>
        <taxon>Methylococcaceae</taxon>
        <taxon>Methylobacter</taxon>
    </lineage>
</organism>
<comment type="caution">
    <text evidence="1">The sequence shown here is derived from an EMBL/GenBank/DDBJ whole genome shotgun (WGS) entry which is preliminary data.</text>
</comment>
<gene>
    <name evidence="1" type="ORF">B0F87_102393</name>
</gene>
<name>A0A2S6HIG3_9GAMM</name>
<dbReference type="AlphaFoldDB" id="A0A2S6HIG3"/>
<evidence type="ECO:0000313" key="1">
    <source>
        <dbReference type="EMBL" id="PPK77282.1"/>
    </source>
</evidence>
<accession>A0A2S6HIG3</accession>
<reference evidence="1 2" key="1">
    <citation type="submission" date="2018-02" db="EMBL/GenBank/DDBJ databases">
        <title>Subsurface microbial communities from deep shales in Ohio and West Virginia, USA.</title>
        <authorList>
            <person name="Wrighton K."/>
        </authorList>
    </citation>
    <scope>NUCLEOTIDE SEQUENCE [LARGE SCALE GENOMIC DNA]</scope>
    <source>
        <strain evidence="1 2">OWC-DMM</strain>
    </source>
</reference>
<dbReference type="RefSeq" id="WP_146086199.1">
    <property type="nucleotide sequence ID" value="NZ_PTIZ01000002.1"/>
</dbReference>